<dbReference type="OrthoDB" id="6408997at2759"/>
<evidence type="ECO:0000313" key="3">
    <source>
        <dbReference type="Proteomes" id="UP000499080"/>
    </source>
</evidence>
<sequence>MWKSVGEMTEDVRCTAHTHIGVEKRFFLWNVINFSTLESEKKCSYQITSIENDAPLMSIDLSWIGGIGVVLEKNIEVQYGYTSSKNNTPDVQNVNNEKEMLLSHSLNDNLKSLYDKQFLCDVKLKTSTNVFPAHKIILSASSSVFNAMFSNDMKEKESDCVNIEDLSDDALRRMLLYIYTARMEDVI</sequence>
<protein>
    <recommendedName>
        <fullName evidence="1">BTB domain-containing protein</fullName>
    </recommendedName>
</protein>
<comment type="caution">
    <text evidence="2">The sequence shown here is derived from an EMBL/GenBank/DDBJ whole genome shotgun (WGS) entry which is preliminary data.</text>
</comment>
<dbReference type="EMBL" id="BGPR01082604">
    <property type="protein sequence ID" value="GBL87858.1"/>
    <property type="molecule type" value="Genomic_DNA"/>
</dbReference>
<dbReference type="CDD" id="cd18186">
    <property type="entry name" value="BTB_POZ_ZBTB_KLHL-like"/>
    <property type="match status" value="1"/>
</dbReference>
<dbReference type="PANTHER" id="PTHR24413">
    <property type="entry name" value="SPECKLE-TYPE POZ PROTEIN"/>
    <property type="match status" value="1"/>
</dbReference>
<dbReference type="Proteomes" id="UP000499080">
    <property type="component" value="Unassembled WGS sequence"/>
</dbReference>
<reference evidence="2 3" key="1">
    <citation type="journal article" date="2019" name="Sci. Rep.">
        <title>Orb-weaving spider Araneus ventricosus genome elucidates the spidroin gene catalogue.</title>
        <authorList>
            <person name="Kono N."/>
            <person name="Nakamura H."/>
            <person name="Ohtoshi R."/>
            <person name="Moran D.A.P."/>
            <person name="Shinohara A."/>
            <person name="Yoshida Y."/>
            <person name="Fujiwara M."/>
            <person name="Mori M."/>
            <person name="Tomita M."/>
            <person name="Arakawa K."/>
        </authorList>
    </citation>
    <scope>NUCLEOTIDE SEQUENCE [LARGE SCALE GENOMIC DNA]</scope>
</reference>
<organism evidence="2 3">
    <name type="scientific">Araneus ventricosus</name>
    <name type="common">Orbweaver spider</name>
    <name type="synonym">Epeira ventricosa</name>
    <dbReference type="NCBI Taxonomy" id="182803"/>
    <lineage>
        <taxon>Eukaryota</taxon>
        <taxon>Metazoa</taxon>
        <taxon>Ecdysozoa</taxon>
        <taxon>Arthropoda</taxon>
        <taxon>Chelicerata</taxon>
        <taxon>Arachnida</taxon>
        <taxon>Araneae</taxon>
        <taxon>Araneomorphae</taxon>
        <taxon>Entelegynae</taxon>
        <taxon>Araneoidea</taxon>
        <taxon>Araneidae</taxon>
        <taxon>Araneus</taxon>
    </lineage>
</organism>
<evidence type="ECO:0000259" key="1">
    <source>
        <dbReference type="PROSITE" id="PS50097"/>
    </source>
</evidence>
<gene>
    <name evidence="2" type="ORF">AVEN_274629_1</name>
</gene>
<feature type="domain" description="BTB" evidence="1">
    <location>
        <begin position="120"/>
        <end position="184"/>
    </location>
</feature>
<dbReference type="PROSITE" id="PS50097">
    <property type="entry name" value="BTB"/>
    <property type="match status" value="1"/>
</dbReference>
<accession>A0A4Y2B777</accession>
<keyword evidence="3" id="KW-1185">Reference proteome</keyword>
<dbReference type="Pfam" id="PF00651">
    <property type="entry name" value="BTB"/>
    <property type="match status" value="1"/>
</dbReference>
<evidence type="ECO:0000313" key="2">
    <source>
        <dbReference type="EMBL" id="GBL87858.1"/>
    </source>
</evidence>
<name>A0A4Y2B777_ARAVE</name>
<dbReference type="AlphaFoldDB" id="A0A4Y2B777"/>
<dbReference type="Gene3D" id="3.30.710.10">
    <property type="entry name" value="Potassium Channel Kv1.1, Chain A"/>
    <property type="match status" value="1"/>
</dbReference>
<dbReference type="InterPro" id="IPR011333">
    <property type="entry name" value="SKP1/BTB/POZ_sf"/>
</dbReference>
<dbReference type="SUPFAM" id="SSF54695">
    <property type="entry name" value="POZ domain"/>
    <property type="match status" value="1"/>
</dbReference>
<dbReference type="InterPro" id="IPR000210">
    <property type="entry name" value="BTB/POZ_dom"/>
</dbReference>
<proteinExistence type="predicted"/>